<feature type="compositionally biased region" description="Low complexity" evidence="1">
    <location>
        <begin position="447"/>
        <end position="462"/>
    </location>
</feature>
<comment type="caution">
    <text evidence="3">The sequence shown here is derived from an EMBL/GenBank/DDBJ whole genome shotgun (WGS) entry which is preliminary data.</text>
</comment>
<dbReference type="AlphaFoldDB" id="A0A8H5F2P1"/>
<dbReference type="InterPro" id="IPR027450">
    <property type="entry name" value="AlkB-like"/>
</dbReference>
<dbReference type="OrthoDB" id="2163491at2759"/>
<dbReference type="Proteomes" id="UP000567179">
    <property type="component" value="Unassembled WGS sequence"/>
</dbReference>
<keyword evidence="4" id="KW-1185">Reference proteome</keyword>
<feature type="compositionally biased region" description="Basic and acidic residues" evidence="1">
    <location>
        <begin position="230"/>
        <end position="253"/>
    </location>
</feature>
<evidence type="ECO:0000259" key="2">
    <source>
        <dbReference type="Pfam" id="PF13532"/>
    </source>
</evidence>
<feature type="compositionally biased region" description="Basic residues" evidence="1">
    <location>
        <begin position="353"/>
        <end position="367"/>
    </location>
</feature>
<evidence type="ECO:0000313" key="3">
    <source>
        <dbReference type="EMBL" id="KAF5321419.1"/>
    </source>
</evidence>
<dbReference type="InterPro" id="IPR037151">
    <property type="entry name" value="AlkB-like_sf"/>
</dbReference>
<feature type="domain" description="Alpha-ketoglutarate-dependent dioxygenase AlkB-like" evidence="2">
    <location>
        <begin position="886"/>
        <end position="1056"/>
    </location>
</feature>
<organism evidence="3 4">
    <name type="scientific">Psilocybe cf. subviscida</name>
    <dbReference type="NCBI Taxonomy" id="2480587"/>
    <lineage>
        <taxon>Eukaryota</taxon>
        <taxon>Fungi</taxon>
        <taxon>Dikarya</taxon>
        <taxon>Basidiomycota</taxon>
        <taxon>Agaricomycotina</taxon>
        <taxon>Agaricomycetes</taxon>
        <taxon>Agaricomycetidae</taxon>
        <taxon>Agaricales</taxon>
        <taxon>Agaricineae</taxon>
        <taxon>Strophariaceae</taxon>
        <taxon>Psilocybe</taxon>
    </lineage>
</organism>
<feature type="region of interest" description="Disordered" evidence="1">
    <location>
        <begin position="115"/>
        <end position="186"/>
    </location>
</feature>
<evidence type="ECO:0000313" key="4">
    <source>
        <dbReference type="Proteomes" id="UP000567179"/>
    </source>
</evidence>
<dbReference type="SUPFAM" id="SSF51197">
    <property type="entry name" value="Clavaminate synthase-like"/>
    <property type="match status" value="1"/>
</dbReference>
<feature type="region of interest" description="Disordered" evidence="1">
    <location>
        <begin position="329"/>
        <end position="376"/>
    </location>
</feature>
<feature type="region of interest" description="Disordered" evidence="1">
    <location>
        <begin position="217"/>
        <end position="253"/>
    </location>
</feature>
<reference evidence="3 4" key="1">
    <citation type="journal article" date="2020" name="ISME J.">
        <title>Uncovering the hidden diversity of litter-decomposition mechanisms in mushroom-forming fungi.</title>
        <authorList>
            <person name="Floudas D."/>
            <person name="Bentzer J."/>
            <person name="Ahren D."/>
            <person name="Johansson T."/>
            <person name="Persson P."/>
            <person name="Tunlid A."/>
        </authorList>
    </citation>
    <scope>NUCLEOTIDE SEQUENCE [LARGE SCALE GENOMIC DNA]</scope>
    <source>
        <strain evidence="3 4">CBS 101986</strain>
    </source>
</reference>
<feature type="region of interest" description="Disordered" evidence="1">
    <location>
        <begin position="390"/>
        <end position="474"/>
    </location>
</feature>
<accession>A0A8H5F2P1</accession>
<dbReference type="Gene3D" id="2.60.120.590">
    <property type="entry name" value="Alpha-ketoglutarate-dependent dioxygenase AlkB-like"/>
    <property type="match status" value="1"/>
</dbReference>
<protein>
    <recommendedName>
        <fullName evidence="2">Alpha-ketoglutarate-dependent dioxygenase AlkB-like domain-containing protein</fullName>
    </recommendedName>
</protein>
<proteinExistence type="predicted"/>
<name>A0A8H5F2P1_9AGAR</name>
<feature type="region of interest" description="Disordered" evidence="1">
    <location>
        <begin position="270"/>
        <end position="297"/>
    </location>
</feature>
<dbReference type="Pfam" id="PF13532">
    <property type="entry name" value="2OG-FeII_Oxy_2"/>
    <property type="match status" value="1"/>
</dbReference>
<gene>
    <name evidence="3" type="ORF">D9619_001446</name>
</gene>
<feature type="compositionally biased region" description="Basic and acidic residues" evidence="1">
    <location>
        <begin position="279"/>
        <end position="297"/>
    </location>
</feature>
<evidence type="ECO:0000256" key="1">
    <source>
        <dbReference type="SAM" id="MobiDB-lite"/>
    </source>
</evidence>
<sequence length="1073" mass="119604">MKLPRTWDDRTLLEDEPFLNAFSSRAKSRETTKKDHEAWRKRVMYSLQRQKGIDKVVQDWYSLVPPNEKKGTRLRQEEIIHVFFDFYHSLSYEDVKPMSALKQALEKVAQRRAKASAGSPRWTQTVLGQHSVGATIPSKQPSLKAEDPPPCRSVAGASHVDSKPVQQSDTGERATPRRGRVKVEQGVQDYDFLQKSKPIKRRANESLPRVDKKRCMDASFDGIGPQTSKRLRDTKQRTDRKGGPTERLHELHDRKSCLDARPCPLSTAIPEQRALSRQVKRERIEDVPPAHDTGRMETKVLLSKIVSGKKKRSTNDSDDLDDNFDKNFAKRKAITDPRGRTIPSDAPSEPTKKRSRKKNRRTLHKARTQYVKLEEGPATSDLLNTYPISLEATNPQKGTPAVTGDRSTPSPNAAERTEDKALPGSSPPKDTAIWSHRLRNRVPVPPKNSTTSPPTPQLSPKSRCSKPSSAIDPDQREGLNAAALPGTLQPDSNSTSIPTTPMNVRCVLTPTTHPQDETIRPETLAPESGMSILNAGVEAEALERDFHSKTFLSSECSGGTMEKMLDMDIGVTPPAQDLDCDDRTETISEFSSPLRTPADIEPLFEPPLPETRQLDPPVAGGVAPSTDNDIIPFAEREEMKTMTLVSETTMHPVLPGTHISALEPAESSQPLEMKPPLPGLPPIWAESRQEVCEAFDWFRSYQGGVYHVDDYVKGYLLSGFPASRDRFEHGGKFIISHGGGRAESLHSSKGNCISVPASDQLAADKSVRALLNNYLHNRPLALLIDDKYALFPYDLGSKNVAYAVLGFYTIAYAWAEYQTSGNESGRVVRYKFAFRCKAEGGICSHSFYLMEGQSSRQTIYNELTYQNAFRGRIHHIQARTRTSKLEADRIFAEYQAEAASGRMKFRRWPMRAHKCRGALLTNYFSHNAGEPYKYVGGDANTVPFDQAPAVCKARDLIQKRIRDALGLSSSFNEVLSAAYMERQRMAFHSDNEVGLGPLVAGLSLGSPALMHFRIHARHDPQRERKGILLSVVLRHGDVLVMDGAGVQDFYEHTVVPNNFRIAATARQIGATHS</sequence>
<feature type="compositionally biased region" description="Basic and acidic residues" evidence="1">
    <location>
        <begin position="329"/>
        <end position="339"/>
    </location>
</feature>
<dbReference type="EMBL" id="JAACJJ010000028">
    <property type="protein sequence ID" value="KAF5321419.1"/>
    <property type="molecule type" value="Genomic_DNA"/>
</dbReference>